<protein>
    <submittedName>
        <fullName evidence="3">Spore coat protein, CotS family</fullName>
    </submittedName>
</protein>
<accession>A0A1H2S1U6</accession>
<keyword evidence="4" id="KW-1185">Reference proteome</keyword>
<keyword evidence="3" id="KW-0167">Capsid protein</keyword>
<dbReference type="Pfam" id="PF01636">
    <property type="entry name" value="APH"/>
    <property type="match status" value="1"/>
</dbReference>
<dbReference type="EMBL" id="FNNQ01000002">
    <property type="protein sequence ID" value="SDW25515.1"/>
    <property type="molecule type" value="Genomic_DNA"/>
</dbReference>
<dbReference type="PANTHER" id="PTHR39179:SF3">
    <property type="entry name" value="COTS-RELATED PROTEIN"/>
    <property type="match status" value="1"/>
</dbReference>
<evidence type="ECO:0000313" key="4">
    <source>
        <dbReference type="Proteomes" id="UP000198534"/>
    </source>
</evidence>
<keyword evidence="3" id="KW-0946">Virion</keyword>
<feature type="region of interest" description="Disordered" evidence="1">
    <location>
        <begin position="337"/>
        <end position="374"/>
    </location>
</feature>
<gene>
    <name evidence="3" type="ORF">SAMN05444487_10273</name>
</gene>
<evidence type="ECO:0000259" key="2">
    <source>
        <dbReference type="Pfam" id="PF01636"/>
    </source>
</evidence>
<evidence type="ECO:0000313" key="3">
    <source>
        <dbReference type="EMBL" id="SDW25515.1"/>
    </source>
</evidence>
<dbReference type="InterPro" id="IPR002575">
    <property type="entry name" value="Aminoglycoside_PTrfase"/>
</dbReference>
<evidence type="ECO:0000256" key="1">
    <source>
        <dbReference type="SAM" id="MobiDB-lite"/>
    </source>
</evidence>
<organism evidence="3 4">
    <name type="scientific">Marininema mesophilum</name>
    <dbReference type="NCBI Taxonomy" id="1048340"/>
    <lineage>
        <taxon>Bacteria</taxon>
        <taxon>Bacillati</taxon>
        <taxon>Bacillota</taxon>
        <taxon>Bacilli</taxon>
        <taxon>Bacillales</taxon>
        <taxon>Thermoactinomycetaceae</taxon>
        <taxon>Marininema</taxon>
    </lineage>
</organism>
<dbReference type="InterPro" id="IPR011009">
    <property type="entry name" value="Kinase-like_dom_sf"/>
</dbReference>
<feature type="domain" description="Aminoglycoside phosphotransferase" evidence="2">
    <location>
        <begin position="40"/>
        <end position="265"/>
    </location>
</feature>
<dbReference type="Gene3D" id="3.30.200.20">
    <property type="entry name" value="Phosphorylase Kinase, domain 1"/>
    <property type="match status" value="1"/>
</dbReference>
<dbReference type="SUPFAM" id="SSF56112">
    <property type="entry name" value="Protein kinase-like (PK-like)"/>
    <property type="match status" value="1"/>
</dbReference>
<dbReference type="Proteomes" id="UP000198534">
    <property type="component" value="Unassembled WGS sequence"/>
</dbReference>
<dbReference type="GO" id="GO:0042601">
    <property type="term" value="C:endospore-forming forespore"/>
    <property type="evidence" value="ECO:0007669"/>
    <property type="project" value="TreeGrafter"/>
</dbReference>
<dbReference type="PANTHER" id="PTHR39179">
    <property type="entry name" value="SPORE COAT PROTEIN I"/>
    <property type="match status" value="1"/>
</dbReference>
<feature type="compositionally biased region" description="Basic residues" evidence="1">
    <location>
        <begin position="358"/>
        <end position="374"/>
    </location>
</feature>
<dbReference type="Gene3D" id="3.90.1200.10">
    <property type="match status" value="1"/>
</dbReference>
<dbReference type="AlphaFoldDB" id="A0A1H2S1U6"/>
<dbReference type="STRING" id="1048340.SAMN05444487_10273"/>
<name>A0A1H2S1U6_9BACL</name>
<proteinExistence type="predicted"/>
<sequence length="374" mass="43498">MKGDDTMKLDPTIDGPALPEVFDRYGWAPNRVRHTLGVLQVRTEEGEFSLKKTEAPVSKLRLLNRVSEALTEEGYEHLLPFVKTKAGEAFAEMEQGNWYAYPWYGEPLKTGEQISATELISQLARFHRMSHSLVKDEPLEADLSLSSQCERWTKWRSYLPEWRGIADEREFTSPFDRTFKENYDLLDKSFQFSLQGMEKIAAISGGETPRRTLTHRRLHPQNLLVGEEGWRLIDWDDSAVDNPVADIATYLRRFLEVEEREVVDPATLLEAYDKEWTLSGREKKVLALTLACPERPLRLLHTYYQKPRNFEESVAVRRLEEEIDRLQVFQDWIRSEWKPTKPRQAGGKRAEKTGTRSTKSKGTRRRPKAKKQKT</sequence>
<dbReference type="OrthoDB" id="2379727at2"/>
<reference evidence="3 4" key="1">
    <citation type="submission" date="2016-10" db="EMBL/GenBank/DDBJ databases">
        <authorList>
            <person name="de Groot N.N."/>
        </authorList>
    </citation>
    <scope>NUCLEOTIDE SEQUENCE [LARGE SCALE GENOMIC DNA]</scope>
    <source>
        <strain evidence="3 4">DSM 45610</strain>
    </source>
</reference>
<dbReference type="InterPro" id="IPR047175">
    <property type="entry name" value="CotS-like"/>
</dbReference>